<dbReference type="EMBL" id="JAGKQQ010000001">
    <property type="protein sequence ID" value="MBP3956447.1"/>
    <property type="molecule type" value="Genomic_DNA"/>
</dbReference>
<evidence type="ECO:0000313" key="3">
    <source>
        <dbReference type="Proteomes" id="UP000676565"/>
    </source>
</evidence>
<reference evidence="2 3" key="1">
    <citation type="submission" date="2021-04" db="EMBL/GenBank/DDBJ databases">
        <authorList>
            <person name="Ivanova A."/>
        </authorList>
    </citation>
    <scope>NUCLEOTIDE SEQUENCE [LARGE SCALE GENOMIC DNA]</scope>
    <source>
        <strain evidence="2 3">G18</strain>
    </source>
</reference>
<evidence type="ECO:0000256" key="1">
    <source>
        <dbReference type="SAM" id="MobiDB-lite"/>
    </source>
</evidence>
<comment type="caution">
    <text evidence="2">The sequence shown here is derived from an EMBL/GenBank/DDBJ whole genome shotgun (WGS) entry which is preliminary data.</text>
</comment>
<organism evidence="2 3">
    <name type="scientific">Gemmata palustris</name>
    <dbReference type="NCBI Taxonomy" id="2822762"/>
    <lineage>
        <taxon>Bacteria</taxon>
        <taxon>Pseudomonadati</taxon>
        <taxon>Planctomycetota</taxon>
        <taxon>Planctomycetia</taxon>
        <taxon>Gemmatales</taxon>
        <taxon>Gemmataceae</taxon>
        <taxon>Gemmata</taxon>
    </lineage>
</organism>
<gene>
    <name evidence="2" type="ORF">J8F10_14295</name>
</gene>
<dbReference type="PROSITE" id="PS51257">
    <property type="entry name" value="PROKAR_LIPOPROTEIN"/>
    <property type="match status" value="1"/>
</dbReference>
<protein>
    <recommendedName>
        <fullName evidence="4">DUF4352 domain-containing protein</fullName>
    </recommendedName>
</protein>
<feature type="compositionally biased region" description="Pro residues" evidence="1">
    <location>
        <begin position="27"/>
        <end position="40"/>
    </location>
</feature>
<evidence type="ECO:0008006" key="4">
    <source>
        <dbReference type="Google" id="ProtNLM"/>
    </source>
</evidence>
<proteinExistence type="predicted"/>
<accession>A0ABS5BRS6</accession>
<feature type="region of interest" description="Disordered" evidence="1">
    <location>
        <begin position="22"/>
        <end position="63"/>
    </location>
</feature>
<dbReference type="Proteomes" id="UP000676565">
    <property type="component" value="Unassembled WGS sequence"/>
</dbReference>
<name>A0ABS5BRS6_9BACT</name>
<sequence>MLRSALLLVGLLVIGCGKKNRDAEVPAAPPGPRVVAPPPQDSGADNAPGAMRPGEENGEGRGYPNRLLAKFWRAVRDDVVVSAEPFGSTDGERFMVMVWVKNRNKNKPLQFANWTQPGQVTLKDQTGKRYPLVPIPENLEQVMRKSKAPEPNSAYGSGPVTTDLKRFGLLEFDRAALTAEYLDLDLDGAPVGFADPILFRIPKDMMTQPKK</sequence>
<evidence type="ECO:0000313" key="2">
    <source>
        <dbReference type="EMBL" id="MBP3956447.1"/>
    </source>
</evidence>
<dbReference type="RefSeq" id="WP_210654568.1">
    <property type="nucleotide sequence ID" value="NZ_JAGKQQ010000001.1"/>
</dbReference>
<keyword evidence="3" id="KW-1185">Reference proteome</keyword>